<dbReference type="InterPro" id="IPR054529">
    <property type="entry name" value="TcaA_2nd"/>
</dbReference>
<keyword evidence="7" id="KW-1185">Reference proteome</keyword>
<name>A0ABW1IVM5_9BACL</name>
<feature type="domain" description="TcaA 4th" evidence="4">
    <location>
        <begin position="267"/>
        <end position="328"/>
    </location>
</feature>
<feature type="domain" description="TcaA second" evidence="3">
    <location>
        <begin position="160"/>
        <end position="263"/>
    </location>
</feature>
<feature type="region of interest" description="Disordered" evidence="1">
    <location>
        <begin position="83"/>
        <end position="116"/>
    </location>
</feature>
<dbReference type="InterPro" id="IPR054530">
    <property type="entry name" value="TcaA_4th"/>
</dbReference>
<evidence type="ECO:0000313" key="6">
    <source>
        <dbReference type="EMBL" id="MFC5989051.1"/>
    </source>
</evidence>
<dbReference type="RefSeq" id="WP_379896600.1">
    <property type="nucleotide sequence ID" value="NZ_CBCSCT010000005.1"/>
</dbReference>
<proteinExistence type="predicted"/>
<evidence type="ECO:0000259" key="5">
    <source>
        <dbReference type="Pfam" id="PF25155"/>
    </source>
</evidence>
<dbReference type="EMBL" id="JBHSQV010000186">
    <property type="protein sequence ID" value="MFC5989051.1"/>
    <property type="molecule type" value="Genomic_DNA"/>
</dbReference>
<dbReference type="Proteomes" id="UP001596250">
    <property type="component" value="Unassembled WGS sequence"/>
</dbReference>
<evidence type="ECO:0000256" key="1">
    <source>
        <dbReference type="SAM" id="MobiDB-lite"/>
    </source>
</evidence>
<accession>A0ABW1IVM5</accession>
<sequence length="563" mass="64055">MKYCQQCGAERVQGQKFCGSCGAKFIETVTQQQVDELQSAQQENEQRHTADHEEHVVEEAFVAEKHEGNERTEQIPRYVKVEQESGDIDTQGQVPPSEHVSTLEPNKPKAPGTQTAQFKVHSKKKLSKKIWIPAFIVLLIAAIAVTGWILGSKYSSAEYAIDRLEQAVDDKDAEELLNLLVSEDKQWKLDEEQAESFIQALDGHGDFREELFAQLREEAGSSSSANKIKVFESMGGGSSDSSFLTLKKEGKQWFFFDRYVFEVQPFYMDVSTNLEDTVLSINGKEVATADEADYEEQFGPYMPGVYEVTAQLETEYGPIETTKDVELFSDSVQRVDLFLNADYVMIYSNEYDAVLWANEEEIGTIPSDGLLIGPLAVDGTVSVRAIKDYGWGTAESEEYIIEDAADVYLELNPLNEDVKAQLYDTLNDFAVSWIQAYTQMDANLLLNVTDEQRQFHKDDMDAVLNQGLLITGTAEYTTYDADSFSYFYDEWDTNEHYVSVDMMAEYLMSVYYQGEEPILEIYQYPWTVYLIYDSATSRWLVDGVEDLYDFYPYEPVDFELSGI</sequence>
<gene>
    <name evidence="6" type="ORF">ACFPXP_21820</name>
</gene>
<dbReference type="Pfam" id="PF22820">
    <property type="entry name" value="TcaA_3rd_4th"/>
    <property type="match status" value="2"/>
</dbReference>
<dbReference type="Pfam" id="PF22813">
    <property type="entry name" value="TcaA_2nd"/>
    <property type="match status" value="1"/>
</dbReference>
<dbReference type="InterPro" id="IPR056902">
    <property type="entry name" value="NTF2_YvbJ"/>
</dbReference>
<comment type="caution">
    <text evidence="6">The sequence shown here is derived from an EMBL/GenBank/DDBJ whole genome shotgun (WGS) entry which is preliminary data.</text>
</comment>
<keyword evidence="2" id="KW-0812">Transmembrane</keyword>
<evidence type="ECO:0000259" key="4">
    <source>
        <dbReference type="Pfam" id="PF22820"/>
    </source>
</evidence>
<protein>
    <submittedName>
        <fullName evidence="6">Zinc ribbon domain-containing protein</fullName>
    </submittedName>
</protein>
<dbReference type="PANTHER" id="PTHR40038">
    <property type="entry name" value="MEMBRANE-ASSOCIATED PROTEIN TCAA"/>
    <property type="match status" value="1"/>
</dbReference>
<dbReference type="Pfam" id="PF25155">
    <property type="entry name" value="NTF2_YvbJ"/>
    <property type="match status" value="1"/>
</dbReference>
<feature type="compositionally biased region" description="Polar residues" evidence="1">
    <location>
        <begin position="88"/>
        <end position="104"/>
    </location>
</feature>
<reference evidence="7" key="1">
    <citation type="journal article" date="2019" name="Int. J. Syst. Evol. Microbiol.">
        <title>The Global Catalogue of Microorganisms (GCM) 10K type strain sequencing project: providing services to taxonomists for standard genome sequencing and annotation.</title>
        <authorList>
            <consortium name="The Broad Institute Genomics Platform"/>
            <consortium name="The Broad Institute Genome Sequencing Center for Infectious Disease"/>
            <person name="Wu L."/>
            <person name="Ma J."/>
        </authorList>
    </citation>
    <scope>NUCLEOTIDE SEQUENCE [LARGE SCALE GENOMIC DNA]</scope>
    <source>
        <strain evidence="7">CCM 8749</strain>
    </source>
</reference>
<feature type="transmembrane region" description="Helical" evidence="2">
    <location>
        <begin position="130"/>
        <end position="150"/>
    </location>
</feature>
<dbReference type="PANTHER" id="PTHR40038:SF1">
    <property type="entry name" value="MEMBRANE-ASSOCIATED PROTEIN TCAA"/>
    <property type="match status" value="1"/>
</dbReference>
<feature type="domain" description="YvbJ-like NTF2-like" evidence="5">
    <location>
        <begin position="423"/>
        <end position="545"/>
    </location>
</feature>
<keyword evidence="2" id="KW-0472">Membrane</keyword>
<keyword evidence="2" id="KW-1133">Transmembrane helix</keyword>
<feature type="domain" description="TcaA 4th" evidence="4">
    <location>
        <begin position="341"/>
        <end position="410"/>
    </location>
</feature>
<organism evidence="6 7">
    <name type="scientific">Marinicrinis lubricantis</name>
    <dbReference type="NCBI Taxonomy" id="2086470"/>
    <lineage>
        <taxon>Bacteria</taxon>
        <taxon>Bacillati</taxon>
        <taxon>Bacillota</taxon>
        <taxon>Bacilli</taxon>
        <taxon>Bacillales</taxon>
        <taxon>Paenibacillaceae</taxon>
    </lineage>
</organism>
<evidence type="ECO:0000259" key="3">
    <source>
        <dbReference type="Pfam" id="PF22813"/>
    </source>
</evidence>
<evidence type="ECO:0000313" key="7">
    <source>
        <dbReference type="Proteomes" id="UP001596250"/>
    </source>
</evidence>
<evidence type="ECO:0000256" key="2">
    <source>
        <dbReference type="SAM" id="Phobius"/>
    </source>
</evidence>